<keyword evidence="3" id="KW-1185">Reference proteome</keyword>
<dbReference type="EMBL" id="JH795855">
    <property type="protein sequence ID" value="EJU05984.1"/>
    <property type="molecule type" value="Genomic_DNA"/>
</dbReference>
<feature type="region of interest" description="Disordered" evidence="1">
    <location>
        <begin position="116"/>
        <end position="186"/>
    </location>
</feature>
<dbReference type="HOGENOM" id="CLU_017235_0_0_1"/>
<feature type="non-terminal residue" evidence="2">
    <location>
        <position position="1"/>
    </location>
</feature>
<organism evidence="2 3">
    <name type="scientific">Dacryopinax primogenitus (strain DJM 731)</name>
    <name type="common">Brown rot fungus</name>
    <dbReference type="NCBI Taxonomy" id="1858805"/>
    <lineage>
        <taxon>Eukaryota</taxon>
        <taxon>Fungi</taxon>
        <taxon>Dikarya</taxon>
        <taxon>Basidiomycota</taxon>
        <taxon>Agaricomycotina</taxon>
        <taxon>Dacrymycetes</taxon>
        <taxon>Dacrymycetales</taxon>
        <taxon>Dacrymycetaceae</taxon>
        <taxon>Dacryopinax</taxon>
    </lineage>
</organism>
<evidence type="ECO:0000256" key="1">
    <source>
        <dbReference type="SAM" id="MobiDB-lite"/>
    </source>
</evidence>
<sequence length="466" mass="50835">MSSPTRVKVITHAPLPLVRVWFEVSTAVLRGATVRDLKEELCQSIPALADGGLSATNITLEIDEFELLDESGVSVIQNEDLLSIKAKSPPHSIGLPKRRREAVDYFPFQAKRRRVDGVFETNPPRLQNSPANTGDVSSSTPSKTTDEDSSSSGDVSEEENEEENESQSTSSTSTQDSSEFSKSTSAAVDVESGALSNISEMAVQLNGPPPHAIQFSPIAHESTRTQTARPVPPGEGKPSTHARNVRRRKRQALLKAGSTITPHEESTPTLAPESLHQGGNEQHLDGLPYDTPPPEPLPVFSAMAALTLPSKLTNKNKRKGFKKSMDGKAGQKIIFGSPSRHHRLIPPSEKGDIPHNMFITSVDCSARETISMEMIDHATILSSSDWDRIEGKFDSYEKVSSLTDLTTGDVVAWQALALNQRTCSPEVMLHLATVVAVSRQEENTCTVSFLQRPEKRSHDEEDDASM</sequence>
<accession>M5GAS6</accession>
<feature type="compositionally biased region" description="Low complexity" evidence="1">
    <location>
        <begin position="166"/>
        <end position="185"/>
    </location>
</feature>
<protein>
    <recommendedName>
        <fullName evidence="4">Coilin</fullName>
    </recommendedName>
</protein>
<name>M5GAS6_DACPD</name>
<dbReference type="RefSeq" id="XP_040632878.1">
    <property type="nucleotide sequence ID" value="XM_040769515.1"/>
</dbReference>
<reference evidence="2 3" key="1">
    <citation type="journal article" date="2012" name="Science">
        <title>The Paleozoic origin of enzymatic lignin decomposition reconstructed from 31 fungal genomes.</title>
        <authorList>
            <person name="Floudas D."/>
            <person name="Binder M."/>
            <person name="Riley R."/>
            <person name="Barry K."/>
            <person name="Blanchette R.A."/>
            <person name="Henrissat B."/>
            <person name="Martinez A.T."/>
            <person name="Otillar R."/>
            <person name="Spatafora J.W."/>
            <person name="Yadav J.S."/>
            <person name="Aerts A."/>
            <person name="Benoit I."/>
            <person name="Boyd A."/>
            <person name="Carlson A."/>
            <person name="Copeland A."/>
            <person name="Coutinho P.M."/>
            <person name="de Vries R.P."/>
            <person name="Ferreira P."/>
            <person name="Findley K."/>
            <person name="Foster B."/>
            <person name="Gaskell J."/>
            <person name="Glotzer D."/>
            <person name="Gorecki P."/>
            <person name="Heitman J."/>
            <person name="Hesse C."/>
            <person name="Hori C."/>
            <person name="Igarashi K."/>
            <person name="Jurgens J.A."/>
            <person name="Kallen N."/>
            <person name="Kersten P."/>
            <person name="Kohler A."/>
            <person name="Kuees U."/>
            <person name="Kumar T.K.A."/>
            <person name="Kuo A."/>
            <person name="LaButti K."/>
            <person name="Larrondo L.F."/>
            <person name="Lindquist E."/>
            <person name="Ling A."/>
            <person name="Lombard V."/>
            <person name="Lucas S."/>
            <person name="Lundell T."/>
            <person name="Martin R."/>
            <person name="McLaughlin D.J."/>
            <person name="Morgenstern I."/>
            <person name="Morin E."/>
            <person name="Murat C."/>
            <person name="Nagy L.G."/>
            <person name="Nolan M."/>
            <person name="Ohm R.A."/>
            <person name="Patyshakuliyeva A."/>
            <person name="Rokas A."/>
            <person name="Ruiz-Duenas F.J."/>
            <person name="Sabat G."/>
            <person name="Salamov A."/>
            <person name="Samejima M."/>
            <person name="Schmutz J."/>
            <person name="Slot J.C."/>
            <person name="St John F."/>
            <person name="Stenlid J."/>
            <person name="Sun H."/>
            <person name="Sun S."/>
            <person name="Syed K."/>
            <person name="Tsang A."/>
            <person name="Wiebenga A."/>
            <person name="Young D."/>
            <person name="Pisabarro A."/>
            <person name="Eastwood D.C."/>
            <person name="Martin F."/>
            <person name="Cullen D."/>
            <person name="Grigoriev I.V."/>
            <person name="Hibbett D.S."/>
        </authorList>
    </citation>
    <scope>NUCLEOTIDE SEQUENCE [LARGE SCALE GENOMIC DNA]</scope>
    <source>
        <strain evidence="2 3">DJM-731 SS1</strain>
    </source>
</reference>
<feature type="compositionally biased region" description="Acidic residues" evidence="1">
    <location>
        <begin position="155"/>
        <end position="165"/>
    </location>
</feature>
<evidence type="ECO:0000313" key="2">
    <source>
        <dbReference type="EMBL" id="EJU05984.1"/>
    </source>
</evidence>
<proteinExistence type="predicted"/>
<dbReference type="Proteomes" id="UP000030653">
    <property type="component" value="Unassembled WGS sequence"/>
</dbReference>
<feature type="compositionally biased region" description="Polar residues" evidence="1">
    <location>
        <begin position="124"/>
        <end position="136"/>
    </location>
</feature>
<dbReference type="OMA" id="WFSTHAV"/>
<feature type="region of interest" description="Disordered" evidence="1">
    <location>
        <begin position="221"/>
        <end position="285"/>
    </location>
</feature>
<evidence type="ECO:0008006" key="4">
    <source>
        <dbReference type="Google" id="ProtNLM"/>
    </source>
</evidence>
<dbReference type="AlphaFoldDB" id="M5GAS6"/>
<feature type="compositionally biased region" description="Basic residues" evidence="1">
    <location>
        <begin position="243"/>
        <end position="252"/>
    </location>
</feature>
<dbReference type="STRING" id="1858805.M5GAS6"/>
<evidence type="ECO:0000313" key="3">
    <source>
        <dbReference type="Proteomes" id="UP000030653"/>
    </source>
</evidence>
<gene>
    <name evidence="2" type="ORF">DACRYDRAFT_112795</name>
</gene>
<dbReference type="GeneID" id="63684577"/>
<dbReference type="OrthoDB" id="74813at2759"/>